<name>A0A6J5G4C9_9BURK</name>
<gene>
    <name evidence="1" type="ORF">LMG28688_02990</name>
</gene>
<dbReference type="EMBL" id="CADIKL010000012">
    <property type="protein sequence ID" value="CAB3789796.1"/>
    <property type="molecule type" value="Genomic_DNA"/>
</dbReference>
<sequence>MRFEHSMEKDNRPGNPTLLRLAPTTSFVAYTLTARAMQTLCGSNTEDDSLTPVPPNRATRVRQQWIFNVP</sequence>
<reference evidence="1 2" key="1">
    <citation type="submission" date="2020-04" db="EMBL/GenBank/DDBJ databases">
        <authorList>
            <person name="De Canck E."/>
        </authorList>
    </citation>
    <scope>NUCLEOTIDE SEQUENCE [LARGE SCALE GENOMIC DNA]</scope>
    <source>
        <strain evidence="1 2">LMG 28688</strain>
    </source>
</reference>
<dbReference type="RefSeq" id="WP_175195315.1">
    <property type="nucleotide sequence ID" value="NZ_CADIKL010000012.1"/>
</dbReference>
<accession>A0A6J5G4C9</accession>
<evidence type="ECO:0000313" key="1">
    <source>
        <dbReference type="EMBL" id="CAB3789796.1"/>
    </source>
</evidence>
<dbReference type="AlphaFoldDB" id="A0A6J5G4C9"/>
<evidence type="ECO:0000313" key="2">
    <source>
        <dbReference type="Proteomes" id="UP000494119"/>
    </source>
</evidence>
<protein>
    <submittedName>
        <fullName evidence="1">Uncharacterized protein</fullName>
    </submittedName>
</protein>
<keyword evidence="2" id="KW-1185">Reference proteome</keyword>
<dbReference type="Proteomes" id="UP000494119">
    <property type="component" value="Unassembled WGS sequence"/>
</dbReference>
<organism evidence="1 2">
    <name type="scientific">Paraburkholderia caffeinitolerans</name>
    <dbReference type="NCBI Taxonomy" id="1723730"/>
    <lineage>
        <taxon>Bacteria</taxon>
        <taxon>Pseudomonadati</taxon>
        <taxon>Pseudomonadota</taxon>
        <taxon>Betaproteobacteria</taxon>
        <taxon>Burkholderiales</taxon>
        <taxon>Burkholderiaceae</taxon>
        <taxon>Paraburkholderia</taxon>
    </lineage>
</organism>
<proteinExistence type="predicted"/>